<evidence type="ECO:0000256" key="5">
    <source>
        <dbReference type="ARBA" id="ARBA00023136"/>
    </source>
</evidence>
<evidence type="ECO:0000256" key="3">
    <source>
        <dbReference type="ARBA" id="ARBA00022692"/>
    </source>
</evidence>
<protein>
    <submittedName>
        <fullName evidence="8">APC family permease</fullName>
    </submittedName>
</protein>
<keyword evidence="2" id="KW-1003">Cell membrane</keyword>
<proteinExistence type="predicted"/>
<feature type="transmembrane region" description="Helical" evidence="7">
    <location>
        <begin position="174"/>
        <end position="192"/>
    </location>
</feature>
<dbReference type="Proteomes" id="UP000618818">
    <property type="component" value="Unassembled WGS sequence"/>
</dbReference>
<feature type="transmembrane region" description="Helical" evidence="7">
    <location>
        <begin position="421"/>
        <end position="439"/>
    </location>
</feature>
<dbReference type="PANTHER" id="PTHR42770:SF16">
    <property type="entry name" value="AMINO ACID PERMEASE"/>
    <property type="match status" value="1"/>
</dbReference>
<feature type="transmembrane region" description="Helical" evidence="7">
    <location>
        <begin position="298"/>
        <end position="322"/>
    </location>
</feature>
<feature type="transmembrane region" description="Helical" evidence="7">
    <location>
        <begin position="106"/>
        <end position="128"/>
    </location>
</feature>
<evidence type="ECO:0000256" key="4">
    <source>
        <dbReference type="ARBA" id="ARBA00022989"/>
    </source>
</evidence>
<comment type="caution">
    <text evidence="8">The sequence shown here is derived from an EMBL/GenBank/DDBJ whole genome shotgun (WGS) entry which is preliminary data.</text>
</comment>
<feature type="transmembrane region" description="Helical" evidence="7">
    <location>
        <begin position="212"/>
        <end position="231"/>
    </location>
</feature>
<dbReference type="EMBL" id="JACXYZ010000001">
    <property type="protein sequence ID" value="MBD3924250.1"/>
    <property type="molecule type" value="Genomic_DNA"/>
</dbReference>
<feature type="region of interest" description="Disordered" evidence="6">
    <location>
        <begin position="1"/>
        <end position="21"/>
    </location>
</feature>
<dbReference type="Pfam" id="PF13520">
    <property type="entry name" value="AA_permease_2"/>
    <property type="match status" value="1"/>
</dbReference>
<keyword evidence="5 7" id="KW-0472">Membrane</keyword>
<dbReference type="PIRSF" id="PIRSF006060">
    <property type="entry name" value="AA_transporter"/>
    <property type="match status" value="1"/>
</dbReference>
<feature type="transmembrane region" description="Helical" evidence="7">
    <location>
        <begin position="354"/>
        <end position="373"/>
    </location>
</feature>
<evidence type="ECO:0000256" key="6">
    <source>
        <dbReference type="SAM" id="MobiDB-lite"/>
    </source>
</evidence>
<keyword evidence="3 7" id="KW-0812">Transmembrane</keyword>
<dbReference type="InterPro" id="IPR002293">
    <property type="entry name" value="AA/rel_permease1"/>
</dbReference>
<keyword evidence="9" id="KW-1185">Reference proteome</keyword>
<evidence type="ECO:0000256" key="7">
    <source>
        <dbReference type="SAM" id="Phobius"/>
    </source>
</evidence>
<dbReference type="RefSeq" id="WP_191194037.1">
    <property type="nucleotide sequence ID" value="NZ_JACXYZ010000001.1"/>
</dbReference>
<feature type="transmembrane region" description="Helical" evidence="7">
    <location>
        <begin position="385"/>
        <end position="409"/>
    </location>
</feature>
<feature type="transmembrane region" description="Helical" evidence="7">
    <location>
        <begin position="148"/>
        <end position="167"/>
    </location>
</feature>
<evidence type="ECO:0000256" key="2">
    <source>
        <dbReference type="ARBA" id="ARBA00022475"/>
    </source>
</evidence>
<organism evidence="8 9">
    <name type="scientific">Nocardioides cavernae</name>
    <dbReference type="NCBI Taxonomy" id="1921566"/>
    <lineage>
        <taxon>Bacteria</taxon>
        <taxon>Bacillati</taxon>
        <taxon>Actinomycetota</taxon>
        <taxon>Actinomycetes</taxon>
        <taxon>Propionibacteriales</taxon>
        <taxon>Nocardioidaceae</taxon>
        <taxon>Nocardioides</taxon>
    </lineage>
</organism>
<keyword evidence="4 7" id="KW-1133">Transmembrane helix</keyword>
<evidence type="ECO:0000256" key="1">
    <source>
        <dbReference type="ARBA" id="ARBA00004651"/>
    </source>
</evidence>
<feature type="compositionally biased region" description="Polar residues" evidence="6">
    <location>
        <begin position="1"/>
        <end position="18"/>
    </location>
</feature>
<feature type="transmembrane region" description="Helical" evidence="7">
    <location>
        <begin position="251"/>
        <end position="271"/>
    </location>
</feature>
<feature type="transmembrane region" description="Helical" evidence="7">
    <location>
        <begin position="451"/>
        <end position="474"/>
    </location>
</feature>
<dbReference type="InterPro" id="IPR050367">
    <property type="entry name" value="APC_superfamily"/>
</dbReference>
<evidence type="ECO:0000313" key="9">
    <source>
        <dbReference type="Proteomes" id="UP000618818"/>
    </source>
</evidence>
<name>A0ABR8N8P9_9ACTN</name>
<accession>A0ABR8N8P9</accession>
<comment type="subcellular location">
    <subcellularLocation>
        <location evidence="1">Cell membrane</location>
        <topology evidence="1">Multi-pass membrane protein</topology>
    </subcellularLocation>
</comment>
<evidence type="ECO:0000313" key="8">
    <source>
        <dbReference type="EMBL" id="MBD3924250.1"/>
    </source>
</evidence>
<dbReference type="Gene3D" id="1.20.1740.10">
    <property type="entry name" value="Amino acid/polyamine transporter I"/>
    <property type="match status" value="1"/>
</dbReference>
<feature type="transmembrane region" description="Helical" evidence="7">
    <location>
        <begin position="67"/>
        <end position="85"/>
    </location>
</feature>
<feature type="transmembrane region" description="Helical" evidence="7">
    <location>
        <begin position="31"/>
        <end position="55"/>
    </location>
</feature>
<dbReference type="PANTHER" id="PTHR42770">
    <property type="entry name" value="AMINO ACID TRANSPORTER-RELATED"/>
    <property type="match status" value="1"/>
</dbReference>
<sequence length="490" mass="51339">MSTESSSDSVGQHASASDGTEPRLSGGIGTFALILIVLSFAAPLITLNGTIPVIIGIGNGLGTPLSFVASGIMLMLFAVGFVAMARRLPRPGGFYAYISASLGKPLGLGASYVAVLGYLGLLLGTYLLGGAAADALVHGKFGGPELPWAFWAFFMWLFVSALGHFRIDLSAKVLGVLLCAELVVVVVFDVVVLARGGGPEGISAEPLTIDAFFSGSVPIAIMFAILTYTGFESTAIYREEVRDPDRTITRATYGSILLLGGLYTVSSFMLINGYGVSNAVAVATNNSGVMMVDAVEEYVGVIMADLTNVLLVTSSLAALLAIHNTATRYVYSLATDKAAPPIFGRVHPVHGSPYLASAGVAVLAIVCTVPFAVSNLSFLEQYSWMLGIGTLALIVLYTLMSLAVLVFFIREPGDEGVARTRVAPALALVMLTATLWLITKNLTLLTGGSTTLSFVFSAAVYGLLLLGVVVALYYKSRKPEVYEALGRSLG</sequence>
<reference evidence="8 9" key="1">
    <citation type="submission" date="2020-09" db="EMBL/GenBank/DDBJ databases">
        <title>novel species in genus Nocardioides.</title>
        <authorList>
            <person name="Zhang G."/>
        </authorList>
    </citation>
    <scope>NUCLEOTIDE SEQUENCE [LARGE SCALE GENOMIC DNA]</scope>
    <source>
        <strain evidence="8 9">KCTC 39551</strain>
    </source>
</reference>
<gene>
    <name evidence="8" type="ORF">IEZ26_06425</name>
</gene>